<feature type="transmembrane region" description="Helical" evidence="1">
    <location>
        <begin position="231"/>
        <end position="249"/>
    </location>
</feature>
<feature type="transmembrane region" description="Helical" evidence="1">
    <location>
        <begin position="326"/>
        <end position="349"/>
    </location>
</feature>
<dbReference type="PANTHER" id="PTHR34978">
    <property type="entry name" value="POSSIBLE SENSOR-TRANSDUCER PROTEIN BLAR"/>
    <property type="match status" value="1"/>
</dbReference>
<evidence type="ECO:0000259" key="2">
    <source>
        <dbReference type="Pfam" id="PF05569"/>
    </source>
</evidence>
<feature type="domain" description="Peptidase M56" evidence="2">
    <location>
        <begin position="7"/>
        <end position="317"/>
    </location>
</feature>
<feature type="transmembrane region" description="Helical" evidence="1">
    <location>
        <begin position="6"/>
        <end position="25"/>
    </location>
</feature>
<name>A0A974PAC4_9BACL</name>
<dbReference type="InterPro" id="IPR052173">
    <property type="entry name" value="Beta-lactam_resp_regulator"/>
</dbReference>
<feature type="transmembrane region" description="Helical" evidence="1">
    <location>
        <begin position="122"/>
        <end position="140"/>
    </location>
</feature>
<dbReference type="RefSeq" id="WP_051052005.1">
    <property type="nucleotide sequence ID" value="NZ_CP068595.1"/>
</dbReference>
<accession>A0A974PAC4</accession>
<dbReference type="KEGG" id="pson:JI735_25015"/>
<keyword evidence="1" id="KW-1133">Transmembrane helix</keyword>
<keyword evidence="1" id="KW-0472">Membrane</keyword>
<keyword evidence="1" id="KW-0812">Transmembrane</keyword>
<proteinExistence type="predicted"/>
<evidence type="ECO:0000256" key="1">
    <source>
        <dbReference type="SAM" id="Phobius"/>
    </source>
</evidence>
<gene>
    <name evidence="3" type="ORF">JI735_25015</name>
</gene>
<sequence>MNVVLITILSLSLSGSILALIMLGIKPFVKKRLSQTWQYYIWLVVIFRFLLPFTPEVTLIGGLSAHFQNMAVMSAEMDEKKPVEGNGANLADQSADPLPVTNQVLQNTGTETSTKPTYWSDILNNLWVIWLAAALILLLRKVRSYRRFIRFVRLGTNKVADQALLNIYEEELEAARIRRKIPLYIHAQVVSPMLIGFFRPAIILPALELHDDELRQIIRHELTHYRRSDAIYKWLIQFMICIHWFNPLVYRIRKEIDRCCELSCDESVIHNLDFDSRIGYGDALIASLNTHGKRGNCEISLPMGDNAKLIKERLEMLMNYKKKSRLSVCAAVLLSILFLCSFTFVGAYASSPSETQKVKNIQLHVDDANVKVKFSENGQFRYEYDKAMHRITSKVTGSNVEIKVEQLKAPQGASIPEGLTDMINIYIPDKSYNNITVDDNASGVSLPELNANLHLTNNNGSMSIQIPESFNKVIDFAHTNGSGSVSIDAKAKNYAVNVTAKDSSVSTSPGLPAFTNGKPWRYKNGNGAAKININVKKSSFTILLKEK</sequence>
<dbReference type="InterPro" id="IPR008756">
    <property type="entry name" value="Peptidase_M56"/>
</dbReference>
<dbReference type="EMBL" id="CP068595">
    <property type="protein sequence ID" value="QQZ59826.1"/>
    <property type="molecule type" value="Genomic_DNA"/>
</dbReference>
<dbReference type="Proteomes" id="UP000595841">
    <property type="component" value="Chromosome"/>
</dbReference>
<keyword evidence="4" id="KW-1185">Reference proteome</keyword>
<feature type="transmembrane region" description="Helical" evidence="1">
    <location>
        <begin position="37"/>
        <end position="54"/>
    </location>
</feature>
<dbReference type="PANTHER" id="PTHR34978:SF3">
    <property type="entry name" value="SLR0241 PROTEIN"/>
    <property type="match status" value="1"/>
</dbReference>
<dbReference type="CDD" id="cd07341">
    <property type="entry name" value="M56_BlaR1_MecR1_like"/>
    <property type="match status" value="1"/>
</dbReference>
<evidence type="ECO:0000313" key="4">
    <source>
        <dbReference type="Proteomes" id="UP000595841"/>
    </source>
</evidence>
<dbReference type="Pfam" id="PF05569">
    <property type="entry name" value="Peptidase_M56"/>
    <property type="match status" value="1"/>
</dbReference>
<protein>
    <recommendedName>
        <fullName evidence="2">Peptidase M56 domain-containing protein</fullName>
    </recommendedName>
</protein>
<reference evidence="3 4" key="1">
    <citation type="submission" date="2021-01" db="EMBL/GenBank/DDBJ databases">
        <title>Whole genome sequence of Paenibacillus sonchi LMG 24727 for comparative genomics.</title>
        <authorList>
            <person name="Lee G."/>
            <person name="Kim M.-J."/>
            <person name="Lim K."/>
            <person name="Shin J.-H."/>
        </authorList>
    </citation>
    <scope>NUCLEOTIDE SEQUENCE [LARGE SCALE GENOMIC DNA]</scope>
    <source>
        <strain evidence="3 4">LMG 24727</strain>
    </source>
</reference>
<evidence type="ECO:0000313" key="3">
    <source>
        <dbReference type="EMBL" id="QQZ59826.1"/>
    </source>
</evidence>
<feature type="transmembrane region" description="Helical" evidence="1">
    <location>
        <begin position="183"/>
        <end position="207"/>
    </location>
</feature>
<dbReference type="AlphaFoldDB" id="A0A974PAC4"/>
<organism evidence="3 4">
    <name type="scientific">Paenibacillus sonchi</name>
    <dbReference type="NCBI Taxonomy" id="373687"/>
    <lineage>
        <taxon>Bacteria</taxon>
        <taxon>Bacillati</taxon>
        <taxon>Bacillota</taxon>
        <taxon>Bacilli</taxon>
        <taxon>Bacillales</taxon>
        <taxon>Paenibacillaceae</taxon>
        <taxon>Paenibacillus</taxon>
        <taxon>Paenibacillus sonchi group</taxon>
    </lineage>
</organism>